<evidence type="ECO:0000256" key="1">
    <source>
        <dbReference type="SAM" id="MobiDB-lite"/>
    </source>
</evidence>
<evidence type="ECO:0000313" key="3">
    <source>
        <dbReference type="WBParaSite" id="Csp11.Scaffold582.g4628.t1"/>
    </source>
</evidence>
<proteinExistence type="predicted"/>
<evidence type="ECO:0000313" key="2">
    <source>
        <dbReference type="Proteomes" id="UP000095282"/>
    </source>
</evidence>
<keyword evidence="2" id="KW-1185">Reference proteome</keyword>
<organism evidence="2 3">
    <name type="scientific">Caenorhabditis tropicalis</name>
    <dbReference type="NCBI Taxonomy" id="1561998"/>
    <lineage>
        <taxon>Eukaryota</taxon>
        <taxon>Metazoa</taxon>
        <taxon>Ecdysozoa</taxon>
        <taxon>Nematoda</taxon>
        <taxon>Chromadorea</taxon>
        <taxon>Rhabditida</taxon>
        <taxon>Rhabditina</taxon>
        <taxon>Rhabditomorpha</taxon>
        <taxon>Rhabditoidea</taxon>
        <taxon>Rhabditidae</taxon>
        <taxon>Peloderinae</taxon>
        <taxon>Caenorhabditis</taxon>
    </lineage>
</organism>
<dbReference type="AlphaFoldDB" id="A0A1I7TCQ3"/>
<feature type="compositionally biased region" description="Basic and acidic residues" evidence="1">
    <location>
        <begin position="102"/>
        <end position="133"/>
    </location>
</feature>
<feature type="region of interest" description="Disordered" evidence="1">
    <location>
        <begin position="81"/>
        <end position="133"/>
    </location>
</feature>
<name>A0A1I7TCQ3_9PELO</name>
<accession>A0A1I7TCQ3</accession>
<sequence length="133" mass="15463">MAELDQHLPTTSTFRRPTMEEAVVKMKRLQRFTRQFSIFVHCEEEKPTDLLSSPSVKTTETKLDENNEDRLFKYPGNLRAVKRKRNPPNQSVKNTSVATKRRMMEHQKSIRDDETKGPSEIAKNDIETEKSGN</sequence>
<dbReference type="Proteomes" id="UP000095282">
    <property type="component" value="Unplaced"/>
</dbReference>
<dbReference type="eggNOG" id="ENOG502R8HX">
    <property type="taxonomic scope" value="Eukaryota"/>
</dbReference>
<reference evidence="3" key="1">
    <citation type="submission" date="2016-11" db="UniProtKB">
        <authorList>
            <consortium name="WormBaseParasite"/>
        </authorList>
    </citation>
    <scope>IDENTIFICATION</scope>
</reference>
<dbReference type="WBParaSite" id="Csp11.Scaffold582.g4628.t1">
    <property type="protein sequence ID" value="Csp11.Scaffold582.g4628.t1"/>
    <property type="gene ID" value="Csp11.Scaffold582.g4628"/>
</dbReference>
<feature type="compositionally biased region" description="Polar residues" evidence="1">
    <location>
        <begin position="87"/>
        <end position="98"/>
    </location>
</feature>
<protein>
    <submittedName>
        <fullName evidence="3">Uncharacterized protein</fullName>
    </submittedName>
</protein>